<evidence type="ECO:0000256" key="1">
    <source>
        <dbReference type="SAM" id="MobiDB-lite"/>
    </source>
</evidence>
<name>A0A3N6RHA7_BRACR</name>
<evidence type="ECO:0000313" key="2">
    <source>
        <dbReference type="EMBL" id="KAF2615039.1"/>
    </source>
</evidence>
<evidence type="ECO:0000313" key="3">
    <source>
        <dbReference type="EMBL" id="KAF3551499.1"/>
    </source>
</evidence>
<protein>
    <submittedName>
        <fullName evidence="2">Uncharacterized protein</fullName>
    </submittedName>
</protein>
<reference evidence="2" key="1">
    <citation type="submission" date="2019-12" db="EMBL/GenBank/DDBJ databases">
        <title>Genome sequencing and annotation of Brassica cretica.</title>
        <authorList>
            <person name="Studholme D.J."/>
            <person name="Sarris P.F."/>
        </authorList>
    </citation>
    <scope>NUCLEOTIDE SEQUENCE</scope>
    <source>
        <strain evidence="2">PFS-102/07</strain>
        <tissue evidence="2">Leaf</tissue>
    </source>
</reference>
<accession>A0A3N6RHA7</accession>
<evidence type="ECO:0000313" key="4">
    <source>
        <dbReference type="Proteomes" id="UP000266723"/>
    </source>
</evidence>
<dbReference type="EMBL" id="QGKV02000832">
    <property type="protein sequence ID" value="KAF3551499.1"/>
    <property type="molecule type" value="Genomic_DNA"/>
</dbReference>
<keyword evidence="4" id="KW-1185">Reference proteome</keyword>
<feature type="region of interest" description="Disordered" evidence="1">
    <location>
        <begin position="24"/>
        <end position="58"/>
    </location>
</feature>
<feature type="compositionally biased region" description="Basic and acidic residues" evidence="1">
    <location>
        <begin position="47"/>
        <end position="58"/>
    </location>
</feature>
<organism evidence="2">
    <name type="scientific">Brassica cretica</name>
    <name type="common">Mustard</name>
    <dbReference type="NCBI Taxonomy" id="69181"/>
    <lineage>
        <taxon>Eukaryota</taxon>
        <taxon>Viridiplantae</taxon>
        <taxon>Streptophyta</taxon>
        <taxon>Embryophyta</taxon>
        <taxon>Tracheophyta</taxon>
        <taxon>Spermatophyta</taxon>
        <taxon>Magnoliopsida</taxon>
        <taxon>eudicotyledons</taxon>
        <taxon>Gunneridae</taxon>
        <taxon>Pentapetalae</taxon>
        <taxon>rosids</taxon>
        <taxon>malvids</taxon>
        <taxon>Brassicales</taxon>
        <taxon>Brassicaceae</taxon>
        <taxon>Brassiceae</taxon>
        <taxon>Brassica</taxon>
    </lineage>
</organism>
<comment type="caution">
    <text evidence="2">The sequence shown here is derived from an EMBL/GenBank/DDBJ whole genome shotgun (WGS) entry which is preliminary data.</text>
</comment>
<reference evidence="3 4" key="3">
    <citation type="journal article" date="2020" name="BMC Genomics">
        <title>Intraspecific diversification of the crop wild relative Brassica cretica Lam. using demographic model selection.</title>
        <authorList>
            <person name="Kioukis A."/>
            <person name="Michalopoulou V.A."/>
            <person name="Briers L."/>
            <person name="Pirintsos S."/>
            <person name="Studholme D.J."/>
            <person name="Pavlidis P."/>
            <person name="Sarris P.F."/>
        </authorList>
    </citation>
    <scope>NUCLEOTIDE SEQUENCE [LARGE SCALE GENOMIC DNA]</scope>
    <source>
        <strain evidence="4">cv. PFS-1207/04</strain>
        <strain evidence="3">PFS-1207/04</strain>
    </source>
</reference>
<gene>
    <name evidence="3" type="ORF">DY000_02005267</name>
    <name evidence="2" type="ORF">F2Q70_00010531</name>
</gene>
<reference evidence="3" key="2">
    <citation type="submission" date="2019-12" db="EMBL/GenBank/DDBJ databases">
        <authorList>
            <person name="Studholme D.J."/>
            <person name="Sarris P."/>
        </authorList>
    </citation>
    <scope>NUCLEOTIDE SEQUENCE</scope>
    <source>
        <strain evidence="3">PFS-1207/04</strain>
        <tissue evidence="3">Leaf</tissue>
    </source>
</reference>
<dbReference type="EMBL" id="QGKY02000089">
    <property type="protein sequence ID" value="KAF2615039.1"/>
    <property type="molecule type" value="Genomic_DNA"/>
</dbReference>
<dbReference type="Proteomes" id="UP000266723">
    <property type="component" value="Unassembled WGS sequence"/>
</dbReference>
<sequence>MEPKERRCQSAKVQLEILFKFLNQSPRELSRHEESAGESESGDYENDDLRDLDGLPSG</sequence>
<feature type="compositionally biased region" description="Acidic residues" evidence="1">
    <location>
        <begin position="36"/>
        <end position="46"/>
    </location>
</feature>
<dbReference type="AlphaFoldDB" id="A0A3N6RHA7"/>
<proteinExistence type="predicted"/>